<name>A0A846XV57_9NOCA</name>
<dbReference type="InterPro" id="IPR040884">
    <property type="entry name" value="SLATT_1"/>
</dbReference>
<proteinExistence type="predicted"/>
<dbReference type="RefSeq" id="WP_067867526.1">
    <property type="nucleotide sequence ID" value="NZ_JAAXOP010000002.1"/>
</dbReference>
<feature type="transmembrane region" description="Helical" evidence="1">
    <location>
        <begin position="215"/>
        <end position="234"/>
    </location>
</feature>
<dbReference type="EMBL" id="JAAXOP010000002">
    <property type="protein sequence ID" value="NKY49740.1"/>
    <property type="molecule type" value="Genomic_DNA"/>
</dbReference>
<dbReference type="Pfam" id="PF14015">
    <property type="entry name" value="DUF4231"/>
    <property type="match status" value="1"/>
</dbReference>
<keyword evidence="1" id="KW-1133">Transmembrane helix</keyword>
<feature type="domain" description="SMODS and SLOG-associating 2TM effector" evidence="2">
    <location>
        <begin position="161"/>
        <end position="284"/>
    </location>
</feature>
<comment type="caution">
    <text evidence="3">The sequence shown here is derived from an EMBL/GenBank/DDBJ whole genome shotgun (WGS) entry which is preliminary data.</text>
</comment>
<evidence type="ECO:0000313" key="4">
    <source>
        <dbReference type="Proteomes" id="UP000565711"/>
    </source>
</evidence>
<reference evidence="3 4" key="1">
    <citation type="submission" date="2020-04" db="EMBL/GenBank/DDBJ databases">
        <title>MicrobeNet Type strains.</title>
        <authorList>
            <person name="Nicholson A.C."/>
        </authorList>
    </citation>
    <scope>NUCLEOTIDE SEQUENCE [LARGE SCALE GENOMIC DNA]</scope>
    <source>
        <strain evidence="3 4">JCM 12354</strain>
    </source>
</reference>
<keyword evidence="1" id="KW-0812">Transmembrane</keyword>
<evidence type="ECO:0000313" key="3">
    <source>
        <dbReference type="EMBL" id="NKY49740.1"/>
    </source>
</evidence>
<accession>A0A846XV57</accession>
<dbReference type="Pfam" id="PF18181">
    <property type="entry name" value="SLATT_1"/>
    <property type="match status" value="1"/>
</dbReference>
<dbReference type="NCBIfam" id="NF033634">
    <property type="entry name" value="SLATT_1"/>
    <property type="match status" value="1"/>
</dbReference>
<feature type="transmembrane region" description="Helical" evidence="1">
    <location>
        <begin position="35"/>
        <end position="55"/>
    </location>
</feature>
<gene>
    <name evidence="3" type="ORF">HGA08_05865</name>
</gene>
<dbReference type="InterPro" id="IPR025325">
    <property type="entry name" value="DUF4231"/>
</dbReference>
<keyword evidence="4" id="KW-1185">Reference proteome</keyword>
<protein>
    <submittedName>
        <fullName evidence="3">DUF4231 domain-containing protein</fullName>
    </submittedName>
</protein>
<sequence>MGGVQESAVGWVLDRQSVWSQAADRDKRTIERGRAAGLVLGIVGACAGTAATQMMGWNSAFGKSLALLSAIAVGFVSVAANFASPAKIKQWVRLRSVSEQLKSEIHIYLAGVGPYRDGDADAELLGRADRIAEEAADLIPSTIGLTARSRSVPEISDADTYIAIRVIGQIENYYRPRAARVNRKIRRIRSVEFTLTAIAVVLGAIAVVFEAGWASAWVATVTTMTAAVTAHVAATRYAYQELEFARAAAELERAVNDYRRGTSGTSDSLVERCERVISGQNEGWAAKWVAE</sequence>
<dbReference type="AlphaFoldDB" id="A0A846XV57"/>
<evidence type="ECO:0000259" key="2">
    <source>
        <dbReference type="Pfam" id="PF18181"/>
    </source>
</evidence>
<keyword evidence="1" id="KW-0472">Membrane</keyword>
<feature type="transmembrane region" description="Helical" evidence="1">
    <location>
        <begin position="61"/>
        <end position="83"/>
    </location>
</feature>
<feature type="transmembrane region" description="Helical" evidence="1">
    <location>
        <begin position="190"/>
        <end position="209"/>
    </location>
</feature>
<dbReference type="Proteomes" id="UP000565711">
    <property type="component" value="Unassembled WGS sequence"/>
</dbReference>
<organism evidence="3 4">
    <name type="scientific">Nocardia vermiculata</name>
    <dbReference type="NCBI Taxonomy" id="257274"/>
    <lineage>
        <taxon>Bacteria</taxon>
        <taxon>Bacillati</taxon>
        <taxon>Actinomycetota</taxon>
        <taxon>Actinomycetes</taxon>
        <taxon>Mycobacteriales</taxon>
        <taxon>Nocardiaceae</taxon>
        <taxon>Nocardia</taxon>
    </lineage>
</organism>
<evidence type="ECO:0000256" key="1">
    <source>
        <dbReference type="SAM" id="Phobius"/>
    </source>
</evidence>